<keyword evidence="3" id="KW-1185">Reference proteome</keyword>
<keyword evidence="1" id="KW-0812">Transmembrane</keyword>
<evidence type="ECO:0000256" key="1">
    <source>
        <dbReference type="SAM" id="Phobius"/>
    </source>
</evidence>
<dbReference type="EMBL" id="FOIZ01000001">
    <property type="protein sequence ID" value="SEV98243.1"/>
    <property type="molecule type" value="Genomic_DNA"/>
</dbReference>
<dbReference type="AlphaFoldDB" id="A0A1I0NAX0"/>
<keyword evidence="1" id="KW-1133">Transmembrane helix</keyword>
<reference evidence="2 3" key="1">
    <citation type="submission" date="2016-10" db="EMBL/GenBank/DDBJ databases">
        <authorList>
            <person name="de Groot N.N."/>
        </authorList>
    </citation>
    <scope>NUCLEOTIDE SEQUENCE [LARGE SCALE GENOMIC DNA]</scope>
    <source>
        <strain evidence="2 3">DSM 17925</strain>
    </source>
</reference>
<dbReference type="STRING" id="364200.SAMN04488515_0507"/>
<feature type="transmembrane region" description="Helical" evidence="1">
    <location>
        <begin position="21"/>
        <end position="44"/>
    </location>
</feature>
<organism evidence="2 3">
    <name type="scientific">Cognatiyoonia koreensis</name>
    <dbReference type="NCBI Taxonomy" id="364200"/>
    <lineage>
        <taxon>Bacteria</taxon>
        <taxon>Pseudomonadati</taxon>
        <taxon>Pseudomonadota</taxon>
        <taxon>Alphaproteobacteria</taxon>
        <taxon>Rhodobacterales</taxon>
        <taxon>Paracoccaceae</taxon>
        <taxon>Cognatiyoonia</taxon>
    </lineage>
</organism>
<evidence type="ECO:0000313" key="2">
    <source>
        <dbReference type="EMBL" id="SEV98243.1"/>
    </source>
</evidence>
<proteinExistence type="predicted"/>
<sequence>MTYLARIKNFAAKWQRDEDGSVAVETVLMVPLLAWAMLATLTYFDAYRTEGISYKAGLTVADAISREADSIDDDYIDGAYGLLRFLTLKDGDPDLRVTVFKYRAGQDDYRRVWSKARGQTTALNHADLEAMRGRLPLMVGGERAILVETWTEYEAPYAVGLGDFTMSTYNVISPRFTARLCFDTTPADGGDTGLSC</sequence>
<dbReference type="Proteomes" id="UP000199167">
    <property type="component" value="Unassembled WGS sequence"/>
</dbReference>
<protein>
    <recommendedName>
        <fullName evidence="4">Flp pilus assembly protein TadG</fullName>
    </recommendedName>
</protein>
<accession>A0A1I0NAX0</accession>
<evidence type="ECO:0000313" key="3">
    <source>
        <dbReference type="Proteomes" id="UP000199167"/>
    </source>
</evidence>
<gene>
    <name evidence="2" type="ORF">SAMN04488515_0507</name>
</gene>
<dbReference type="OrthoDB" id="7876207at2"/>
<name>A0A1I0NAX0_9RHOB</name>
<evidence type="ECO:0008006" key="4">
    <source>
        <dbReference type="Google" id="ProtNLM"/>
    </source>
</evidence>
<dbReference type="RefSeq" id="WP_089989876.1">
    <property type="nucleotide sequence ID" value="NZ_FOIZ01000001.1"/>
</dbReference>
<keyword evidence="1" id="KW-0472">Membrane</keyword>